<keyword evidence="8" id="KW-1133">Transmembrane helix</keyword>
<evidence type="ECO:0000256" key="11">
    <source>
        <dbReference type="SAM" id="MobiDB-lite"/>
    </source>
</evidence>
<feature type="compositionally biased region" description="Pro residues" evidence="11">
    <location>
        <begin position="60"/>
        <end position="83"/>
    </location>
</feature>
<proteinExistence type="inferred from homology"/>
<dbReference type="NCBIfam" id="TIGR01352">
    <property type="entry name" value="tonB_Cterm"/>
    <property type="match status" value="1"/>
</dbReference>
<evidence type="ECO:0000256" key="9">
    <source>
        <dbReference type="ARBA" id="ARBA00023136"/>
    </source>
</evidence>
<dbReference type="OrthoDB" id="1628901at2"/>
<organism evidence="13 14">
    <name type="scientific">Halomonas urmiana</name>
    <dbReference type="NCBI Taxonomy" id="490901"/>
    <lineage>
        <taxon>Bacteria</taxon>
        <taxon>Pseudomonadati</taxon>
        <taxon>Pseudomonadota</taxon>
        <taxon>Gammaproteobacteria</taxon>
        <taxon>Oceanospirillales</taxon>
        <taxon>Halomonadaceae</taxon>
        <taxon>Halomonas</taxon>
    </lineage>
</organism>
<evidence type="ECO:0000256" key="7">
    <source>
        <dbReference type="ARBA" id="ARBA00022927"/>
    </source>
</evidence>
<keyword evidence="5 10" id="KW-0997">Cell inner membrane</keyword>
<sequence>MIRWPLAALAGASLALLLFWGLALLVAPPEADIERREMVMTMSMADAMERPAEAAEAPAAAPPVSAPLAPRPAPPTPPPPAPMPDSTLSLPEPTLAGPPSVQPEEIAELDTALPELTEAAPEPPPEPTPEPEPQPAPSTAPPSPAPSANEASAQAAASGQGTPSADGEARQTVQDVGQATPTRRVPPSYPRRAQRRGLEGHVVVEFLIRPDGRVKSGSVQVVDARPRRVFDEAATRAVADWRFAADGRLRRARQRLEFQLR</sequence>
<protein>
    <recommendedName>
        <fullName evidence="10">Protein TonB</fullName>
    </recommendedName>
</protein>
<dbReference type="PANTHER" id="PTHR33446">
    <property type="entry name" value="PROTEIN TONB-RELATED"/>
    <property type="match status" value="1"/>
</dbReference>
<evidence type="ECO:0000256" key="5">
    <source>
        <dbReference type="ARBA" id="ARBA00022519"/>
    </source>
</evidence>
<keyword evidence="9" id="KW-0472">Membrane</keyword>
<dbReference type="AlphaFoldDB" id="A0A5R8MHA4"/>
<evidence type="ECO:0000313" key="13">
    <source>
        <dbReference type="EMBL" id="TLF50608.1"/>
    </source>
</evidence>
<reference evidence="13 14" key="1">
    <citation type="journal article" date="2007" name="Int. J. Syst. Evol. Microbiol.">
        <title>Halomonas saccharevitans sp. nov., Halomonas arcis sp. nov. and Halomonas subterranea sp. nov., halophilic bacteria isolated from hypersaline environments of China.</title>
        <authorList>
            <person name="Xu X.W."/>
            <person name="Wu Y.H."/>
            <person name="Zhou Z."/>
            <person name="Wang C.S."/>
            <person name="Zhou Y.G."/>
            <person name="Zhang H.B."/>
            <person name="Wang Y."/>
            <person name="Wu M."/>
        </authorList>
    </citation>
    <scope>NUCLEOTIDE SEQUENCE [LARGE SCALE GENOMIC DNA]</scope>
    <source>
        <strain evidence="13 14">TBZ3</strain>
    </source>
</reference>
<dbReference type="EMBL" id="VBUI01000012">
    <property type="protein sequence ID" value="TLF50608.1"/>
    <property type="molecule type" value="Genomic_DNA"/>
</dbReference>
<keyword evidence="4 10" id="KW-1003">Cell membrane</keyword>
<feature type="compositionally biased region" description="Low complexity" evidence="11">
    <location>
        <begin position="146"/>
        <end position="165"/>
    </location>
</feature>
<dbReference type="PROSITE" id="PS52015">
    <property type="entry name" value="TONB_CTD"/>
    <property type="match status" value="1"/>
</dbReference>
<keyword evidence="14" id="KW-1185">Reference proteome</keyword>
<comment type="subcellular location">
    <subcellularLocation>
        <location evidence="1 10">Cell inner membrane</location>
        <topology evidence="1 10">Single-pass membrane protein</topology>
        <orientation evidence="1 10">Periplasmic side</orientation>
    </subcellularLocation>
</comment>
<gene>
    <name evidence="13" type="ORF">FEI13_09285</name>
</gene>
<accession>A0A5R8MHA4</accession>
<keyword evidence="3 10" id="KW-0813">Transport</keyword>
<feature type="compositionally biased region" description="Polar residues" evidence="11">
    <location>
        <begin position="171"/>
        <end position="181"/>
    </location>
</feature>
<dbReference type="PANTHER" id="PTHR33446:SF2">
    <property type="entry name" value="PROTEIN TONB"/>
    <property type="match status" value="1"/>
</dbReference>
<keyword evidence="10" id="KW-0735">Signal-anchor</keyword>
<dbReference type="PRINTS" id="PR01374">
    <property type="entry name" value="TONBPROTEIN"/>
</dbReference>
<dbReference type="RefSeq" id="WP_138181256.1">
    <property type="nucleotide sequence ID" value="NZ_VBUI01000012.1"/>
</dbReference>
<dbReference type="InterPro" id="IPR006260">
    <property type="entry name" value="TonB/TolA_C"/>
</dbReference>
<comment type="similarity">
    <text evidence="2 10">Belongs to the TonB family.</text>
</comment>
<comment type="caution">
    <text evidence="13">The sequence shown here is derived from an EMBL/GenBank/DDBJ whole genome shotgun (WGS) entry which is preliminary data.</text>
</comment>
<dbReference type="InterPro" id="IPR051045">
    <property type="entry name" value="TonB-dependent_transducer"/>
</dbReference>
<dbReference type="Gene3D" id="3.30.2420.10">
    <property type="entry name" value="TonB"/>
    <property type="match status" value="1"/>
</dbReference>
<evidence type="ECO:0000256" key="3">
    <source>
        <dbReference type="ARBA" id="ARBA00022448"/>
    </source>
</evidence>
<evidence type="ECO:0000256" key="1">
    <source>
        <dbReference type="ARBA" id="ARBA00004383"/>
    </source>
</evidence>
<dbReference type="GO" id="GO:0031992">
    <property type="term" value="F:energy transducer activity"/>
    <property type="evidence" value="ECO:0007669"/>
    <property type="project" value="InterPro"/>
</dbReference>
<comment type="function">
    <text evidence="10">Interacts with outer membrane receptor proteins that carry out high-affinity binding and energy dependent uptake into the periplasmic space of specific substrates. It could act to transduce energy from the cytoplasmic membrane to specific energy-requiring processes in the outer membrane, resulting in the release into the periplasm of ligands bound by these outer membrane proteins.</text>
</comment>
<keyword evidence="6" id="KW-0812">Transmembrane</keyword>
<dbReference type="GO" id="GO:0015031">
    <property type="term" value="P:protein transport"/>
    <property type="evidence" value="ECO:0007669"/>
    <property type="project" value="UniProtKB-UniRule"/>
</dbReference>
<dbReference type="Proteomes" id="UP000306973">
    <property type="component" value="Unassembled WGS sequence"/>
</dbReference>
<evidence type="ECO:0000259" key="12">
    <source>
        <dbReference type="PROSITE" id="PS52015"/>
    </source>
</evidence>
<evidence type="ECO:0000256" key="6">
    <source>
        <dbReference type="ARBA" id="ARBA00022692"/>
    </source>
</evidence>
<dbReference type="InterPro" id="IPR003538">
    <property type="entry name" value="TonB"/>
</dbReference>
<evidence type="ECO:0000313" key="14">
    <source>
        <dbReference type="Proteomes" id="UP000306973"/>
    </source>
</evidence>
<name>A0A5R8MHA4_9GAMM</name>
<dbReference type="GO" id="GO:0030288">
    <property type="term" value="C:outer membrane-bounded periplasmic space"/>
    <property type="evidence" value="ECO:0007669"/>
    <property type="project" value="InterPro"/>
</dbReference>
<dbReference type="Pfam" id="PF03544">
    <property type="entry name" value="TonB_C"/>
    <property type="match status" value="1"/>
</dbReference>
<feature type="region of interest" description="Disordered" evidence="11">
    <location>
        <begin position="50"/>
        <end position="101"/>
    </location>
</feature>
<dbReference type="SUPFAM" id="SSF74653">
    <property type="entry name" value="TolA/TonB C-terminal domain"/>
    <property type="match status" value="1"/>
</dbReference>
<dbReference type="GO" id="GO:0098797">
    <property type="term" value="C:plasma membrane protein complex"/>
    <property type="evidence" value="ECO:0007669"/>
    <property type="project" value="TreeGrafter"/>
</dbReference>
<keyword evidence="7 10" id="KW-0653">Protein transport</keyword>
<feature type="region of interest" description="Disordered" evidence="11">
    <location>
        <begin position="117"/>
        <end position="197"/>
    </location>
</feature>
<evidence type="ECO:0000256" key="10">
    <source>
        <dbReference type="RuleBase" id="RU362123"/>
    </source>
</evidence>
<feature type="compositionally biased region" description="Pro residues" evidence="11">
    <location>
        <begin position="121"/>
        <end position="145"/>
    </location>
</feature>
<evidence type="ECO:0000256" key="8">
    <source>
        <dbReference type="ARBA" id="ARBA00022989"/>
    </source>
</evidence>
<dbReference type="GO" id="GO:0055085">
    <property type="term" value="P:transmembrane transport"/>
    <property type="evidence" value="ECO:0007669"/>
    <property type="project" value="InterPro"/>
</dbReference>
<dbReference type="InterPro" id="IPR037682">
    <property type="entry name" value="TonB_C"/>
</dbReference>
<evidence type="ECO:0000256" key="2">
    <source>
        <dbReference type="ARBA" id="ARBA00006555"/>
    </source>
</evidence>
<feature type="domain" description="TonB C-terminal" evidence="12">
    <location>
        <begin position="174"/>
        <end position="261"/>
    </location>
</feature>
<evidence type="ECO:0000256" key="4">
    <source>
        <dbReference type="ARBA" id="ARBA00022475"/>
    </source>
</evidence>
<dbReference type="GO" id="GO:0015891">
    <property type="term" value="P:siderophore transport"/>
    <property type="evidence" value="ECO:0007669"/>
    <property type="project" value="InterPro"/>
</dbReference>